<dbReference type="Proteomes" id="UP000814033">
    <property type="component" value="Unassembled WGS sequence"/>
</dbReference>
<keyword evidence="2" id="KW-1185">Reference proteome</keyword>
<protein>
    <submittedName>
        <fullName evidence="1">Uncharacterized protein</fullName>
    </submittedName>
</protein>
<reference evidence="1" key="2">
    <citation type="journal article" date="2022" name="New Phytol.">
        <title>Evolutionary transition to the ectomycorrhizal habit in the genomes of a hyperdiverse lineage of mushroom-forming fungi.</title>
        <authorList>
            <person name="Looney B."/>
            <person name="Miyauchi S."/>
            <person name="Morin E."/>
            <person name="Drula E."/>
            <person name="Courty P.E."/>
            <person name="Kohler A."/>
            <person name="Kuo A."/>
            <person name="LaButti K."/>
            <person name="Pangilinan J."/>
            <person name="Lipzen A."/>
            <person name="Riley R."/>
            <person name="Andreopoulos W."/>
            <person name="He G."/>
            <person name="Johnson J."/>
            <person name="Nolan M."/>
            <person name="Tritt A."/>
            <person name="Barry K.W."/>
            <person name="Grigoriev I.V."/>
            <person name="Nagy L.G."/>
            <person name="Hibbett D."/>
            <person name="Henrissat B."/>
            <person name="Matheny P.B."/>
            <person name="Labbe J."/>
            <person name="Martin F.M."/>
        </authorList>
    </citation>
    <scope>NUCLEOTIDE SEQUENCE</scope>
    <source>
        <strain evidence="1">FP105234-sp</strain>
    </source>
</reference>
<accession>A0ACB8R7L6</accession>
<gene>
    <name evidence="1" type="ORF">FA95DRAFT_967965</name>
</gene>
<dbReference type="EMBL" id="MU276252">
    <property type="protein sequence ID" value="KAI0039882.1"/>
    <property type="molecule type" value="Genomic_DNA"/>
</dbReference>
<name>A0ACB8R7L6_9AGAM</name>
<reference evidence="1" key="1">
    <citation type="submission" date="2021-02" db="EMBL/GenBank/DDBJ databases">
        <authorList>
            <consortium name="DOE Joint Genome Institute"/>
            <person name="Ahrendt S."/>
            <person name="Looney B.P."/>
            <person name="Miyauchi S."/>
            <person name="Morin E."/>
            <person name="Drula E."/>
            <person name="Courty P.E."/>
            <person name="Chicoki N."/>
            <person name="Fauchery L."/>
            <person name="Kohler A."/>
            <person name="Kuo A."/>
            <person name="Labutti K."/>
            <person name="Pangilinan J."/>
            <person name="Lipzen A."/>
            <person name="Riley R."/>
            <person name="Andreopoulos W."/>
            <person name="He G."/>
            <person name="Johnson J."/>
            <person name="Barry K.W."/>
            <person name="Grigoriev I.V."/>
            <person name="Nagy L."/>
            <person name="Hibbett D."/>
            <person name="Henrissat B."/>
            <person name="Matheny P.B."/>
            <person name="Labbe J."/>
            <person name="Martin F."/>
        </authorList>
    </citation>
    <scope>NUCLEOTIDE SEQUENCE</scope>
    <source>
        <strain evidence="1">FP105234-sp</strain>
    </source>
</reference>
<organism evidence="1 2">
    <name type="scientific">Auriscalpium vulgare</name>
    <dbReference type="NCBI Taxonomy" id="40419"/>
    <lineage>
        <taxon>Eukaryota</taxon>
        <taxon>Fungi</taxon>
        <taxon>Dikarya</taxon>
        <taxon>Basidiomycota</taxon>
        <taxon>Agaricomycotina</taxon>
        <taxon>Agaricomycetes</taxon>
        <taxon>Russulales</taxon>
        <taxon>Auriscalpiaceae</taxon>
        <taxon>Auriscalpium</taxon>
    </lineage>
</organism>
<sequence>MTNWNSPLGIAYMDAVLIKLVHFMWGVAIWEIVTTGGFEWAVIVGNRPYRWTIWVYTGCRVSMLAALTVFLASKDFAGLGHCTAWAAWVYALGYISLGLGSLLMLLRISAIWSRNFLVLTISGLAWLTGIALNIRYLIIVSAVYNPLAHECIPAHSDKSVVSVIGIVVADFKLLGFMILGIMRLRVAGGTGGLWGLLWNQGLVWLTLAISCELPALVVVRMNLNVAWNVVRRLLQS</sequence>
<evidence type="ECO:0000313" key="2">
    <source>
        <dbReference type="Proteomes" id="UP000814033"/>
    </source>
</evidence>
<proteinExistence type="predicted"/>
<evidence type="ECO:0000313" key="1">
    <source>
        <dbReference type="EMBL" id="KAI0039882.1"/>
    </source>
</evidence>
<comment type="caution">
    <text evidence="1">The sequence shown here is derived from an EMBL/GenBank/DDBJ whole genome shotgun (WGS) entry which is preliminary data.</text>
</comment>